<dbReference type="AlphaFoldDB" id="A0A2P2E268"/>
<proteinExistence type="predicted"/>
<protein>
    <submittedName>
        <fullName evidence="1">Thioesterase-like family protein</fullName>
    </submittedName>
</protein>
<reference evidence="1 2" key="1">
    <citation type="submission" date="2018-02" db="EMBL/GenBank/DDBJ databases">
        <title>Novel Leptospira species isolated from soil and water in Japan.</title>
        <authorList>
            <person name="Nakao R."/>
            <person name="Masuzawa T."/>
        </authorList>
    </citation>
    <scope>NUCLEOTIDE SEQUENCE [LARGE SCALE GENOMIC DNA]</scope>
    <source>
        <strain evidence="1 2">YH101</strain>
    </source>
</reference>
<dbReference type="CDD" id="cd00586">
    <property type="entry name" value="4HBT"/>
    <property type="match status" value="1"/>
</dbReference>
<dbReference type="SUPFAM" id="SSF54637">
    <property type="entry name" value="Thioesterase/thiol ester dehydrase-isomerase"/>
    <property type="match status" value="1"/>
</dbReference>
<name>A0A2P2E268_9LEPT</name>
<dbReference type="Pfam" id="PF13279">
    <property type="entry name" value="4HBT_2"/>
    <property type="match status" value="1"/>
</dbReference>
<gene>
    <name evidence="1" type="ORF">LPTSP4_24330</name>
</gene>
<accession>A0A2P2E268</accession>
<evidence type="ECO:0000313" key="1">
    <source>
        <dbReference type="EMBL" id="GBF50906.1"/>
    </source>
</evidence>
<organism evidence="1 2">
    <name type="scientific">Leptospira ryugenii</name>
    <dbReference type="NCBI Taxonomy" id="1917863"/>
    <lineage>
        <taxon>Bacteria</taxon>
        <taxon>Pseudomonadati</taxon>
        <taxon>Spirochaetota</taxon>
        <taxon>Spirochaetia</taxon>
        <taxon>Leptospirales</taxon>
        <taxon>Leptospiraceae</taxon>
        <taxon>Leptospira</taxon>
    </lineage>
</organism>
<dbReference type="Proteomes" id="UP000245133">
    <property type="component" value="Unassembled WGS sequence"/>
</dbReference>
<evidence type="ECO:0000313" key="2">
    <source>
        <dbReference type="Proteomes" id="UP000245133"/>
    </source>
</evidence>
<sequence length="148" mass="16659">MGETGFNLPTDFAYETKFPVRHADARSAITATGAYVSHVTYENMVLLINEAFDLFLASNGDSKWNFAGSNIIVPKMEVEFKSEVKAGEVLTFRIQPTNFGNKSFDLITAVIKENGELAALSKTVLIFFDYKEKKTMPVPEAFRNRYQK</sequence>
<dbReference type="InterPro" id="IPR029069">
    <property type="entry name" value="HotDog_dom_sf"/>
</dbReference>
<dbReference type="OrthoDB" id="327605at2"/>
<keyword evidence="2" id="KW-1185">Reference proteome</keyword>
<comment type="caution">
    <text evidence="1">The sequence shown here is derived from an EMBL/GenBank/DDBJ whole genome shotgun (WGS) entry which is preliminary data.</text>
</comment>
<dbReference type="Gene3D" id="3.10.129.10">
    <property type="entry name" value="Hotdog Thioesterase"/>
    <property type="match status" value="1"/>
</dbReference>
<dbReference type="EMBL" id="BFBB01000007">
    <property type="protein sequence ID" value="GBF50906.1"/>
    <property type="molecule type" value="Genomic_DNA"/>
</dbReference>
<dbReference type="RefSeq" id="WP_108977031.1">
    <property type="nucleotide sequence ID" value="NZ_BFBB01000007.1"/>
</dbReference>